<accession>A0ABT0K4E3</accession>
<proteinExistence type="predicted"/>
<gene>
    <name evidence="1" type="ORF">MXD59_23140</name>
</gene>
<organism evidence="1 2">
    <name type="scientific">Frankia umida</name>
    <dbReference type="NCBI Taxonomy" id="573489"/>
    <lineage>
        <taxon>Bacteria</taxon>
        <taxon>Bacillati</taxon>
        <taxon>Actinomycetota</taxon>
        <taxon>Actinomycetes</taxon>
        <taxon>Frankiales</taxon>
        <taxon>Frankiaceae</taxon>
        <taxon>Frankia</taxon>
    </lineage>
</organism>
<reference evidence="1 2" key="1">
    <citation type="submission" date="2022-04" db="EMBL/GenBank/DDBJ databases">
        <title>Genome diversity in the genus Frankia.</title>
        <authorList>
            <person name="Carlos-Shanley C."/>
            <person name="Hahn D."/>
        </authorList>
    </citation>
    <scope>NUCLEOTIDE SEQUENCE [LARGE SCALE GENOMIC DNA]</scope>
    <source>
        <strain evidence="1 2">Ag45/Mut15</strain>
    </source>
</reference>
<dbReference type="Gene3D" id="1.25.40.10">
    <property type="entry name" value="Tetratricopeptide repeat domain"/>
    <property type="match status" value="1"/>
</dbReference>
<evidence type="ECO:0000313" key="2">
    <source>
        <dbReference type="Proteomes" id="UP001201873"/>
    </source>
</evidence>
<comment type="caution">
    <text evidence="1">The sequence shown here is derived from an EMBL/GenBank/DDBJ whole genome shotgun (WGS) entry which is preliminary data.</text>
</comment>
<name>A0ABT0K4E3_9ACTN</name>
<evidence type="ECO:0000313" key="1">
    <source>
        <dbReference type="EMBL" id="MCK9878623.1"/>
    </source>
</evidence>
<dbReference type="EMBL" id="JALKFT010000039">
    <property type="protein sequence ID" value="MCK9878623.1"/>
    <property type="molecule type" value="Genomic_DNA"/>
</dbReference>
<protein>
    <recommendedName>
        <fullName evidence="3">Tetratricopeptide TPR_4</fullName>
    </recommendedName>
</protein>
<dbReference type="InterPro" id="IPR011990">
    <property type="entry name" value="TPR-like_helical_dom_sf"/>
</dbReference>
<evidence type="ECO:0008006" key="3">
    <source>
        <dbReference type="Google" id="ProtNLM"/>
    </source>
</evidence>
<dbReference type="SUPFAM" id="SSF48452">
    <property type="entry name" value="TPR-like"/>
    <property type="match status" value="1"/>
</dbReference>
<sequence>MARPQPVGVFPLPAGYLLVPGDDDEAAAVRRDLAAGRVPAVWPPRLRALELAHRGELTAAADLLVGDDPIDRYNRFVLRPAGPPVEDPAALRAALGPEIGVLVDVVRFSNGALAEPPALTDETGEIAALVHATLAAASMSGDAPQRAVGQLNQAHEAAAPVSPGLAAQLRSAAADLRHGLEGPTDAVLADLAAAGEALDATDLVLARAELRLSLGSAYQQRAGEDAEGLRPAIEQYLAVLRLVTLDSAPEVFAAAQVNLATAYLAIPMTQTSDQLRIGVAIQGLRTALTVYTQRTHPQRWASAQLNLANALVYAPSQHRRENLVEAAGRFSQVVAARDEQTDPIGYARALAGQGNALAHLGALQPAVKALTEAEDVFARAGSTDEAGVVHALLDELAQWATQARAT</sequence>
<keyword evidence="2" id="KW-1185">Reference proteome</keyword>
<dbReference type="Proteomes" id="UP001201873">
    <property type="component" value="Unassembled WGS sequence"/>
</dbReference>